<dbReference type="NCBIfam" id="NF006185">
    <property type="entry name" value="PRK08320.1"/>
    <property type="match status" value="1"/>
</dbReference>
<comment type="cofactor">
    <cofactor evidence="1 16">
        <name>pyridoxal 5'-phosphate</name>
        <dbReference type="ChEBI" id="CHEBI:597326"/>
    </cofactor>
</comment>
<name>A0A1B7LFI3_9FIRM</name>
<dbReference type="EMBL" id="LYVF01000137">
    <property type="protein sequence ID" value="OAT82374.1"/>
    <property type="molecule type" value="Genomic_DNA"/>
</dbReference>
<keyword evidence="8 17" id="KW-0028">Amino-acid biosynthesis</keyword>
<organism evidence="18 19">
    <name type="scientific">Desulfotomaculum copahuensis</name>
    <dbReference type="NCBI Taxonomy" id="1838280"/>
    <lineage>
        <taxon>Bacteria</taxon>
        <taxon>Bacillati</taxon>
        <taxon>Bacillota</taxon>
        <taxon>Clostridia</taxon>
        <taxon>Eubacteriales</taxon>
        <taxon>Desulfotomaculaceae</taxon>
        <taxon>Desulfotomaculum</taxon>
    </lineage>
</organism>
<dbReference type="NCBIfam" id="TIGR01122">
    <property type="entry name" value="ilvE_I"/>
    <property type="match status" value="1"/>
</dbReference>
<evidence type="ECO:0000256" key="8">
    <source>
        <dbReference type="ARBA" id="ARBA00022605"/>
    </source>
</evidence>
<comment type="catalytic activity">
    <reaction evidence="13 17">
        <text>L-isoleucine + 2-oxoglutarate = (S)-3-methyl-2-oxopentanoate + L-glutamate</text>
        <dbReference type="Rhea" id="RHEA:24801"/>
        <dbReference type="ChEBI" id="CHEBI:16810"/>
        <dbReference type="ChEBI" id="CHEBI:29985"/>
        <dbReference type="ChEBI" id="CHEBI:35146"/>
        <dbReference type="ChEBI" id="CHEBI:58045"/>
        <dbReference type="EC" id="2.6.1.42"/>
    </reaction>
</comment>
<dbReference type="FunFam" id="3.30.470.10:FF:000006">
    <property type="entry name" value="Branched-chain-amino-acid aminotransferase"/>
    <property type="match status" value="1"/>
</dbReference>
<dbReference type="GO" id="GO:0009097">
    <property type="term" value="P:isoleucine biosynthetic process"/>
    <property type="evidence" value="ECO:0007669"/>
    <property type="project" value="UniProtKB-UniPathway"/>
</dbReference>
<dbReference type="RefSeq" id="WP_066667958.1">
    <property type="nucleotide sequence ID" value="NZ_LYVF01000137.1"/>
</dbReference>
<comment type="similarity">
    <text evidence="6 15">Belongs to the class-IV pyridoxal-phosphate-dependent aminotransferase family.</text>
</comment>
<evidence type="ECO:0000313" key="19">
    <source>
        <dbReference type="Proteomes" id="UP000078532"/>
    </source>
</evidence>
<comment type="catalytic activity">
    <reaction evidence="14 17">
        <text>L-leucine + 2-oxoglutarate = 4-methyl-2-oxopentanoate + L-glutamate</text>
        <dbReference type="Rhea" id="RHEA:18321"/>
        <dbReference type="ChEBI" id="CHEBI:16810"/>
        <dbReference type="ChEBI" id="CHEBI:17865"/>
        <dbReference type="ChEBI" id="CHEBI:29985"/>
        <dbReference type="ChEBI" id="CHEBI:57427"/>
        <dbReference type="EC" id="2.6.1.42"/>
    </reaction>
</comment>
<dbReference type="InterPro" id="IPR043132">
    <property type="entry name" value="BCAT-like_C"/>
</dbReference>
<dbReference type="UniPathway" id="UPA00048">
    <property type="reaction ID" value="UER00073"/>
</dbReference>
<dbReference type="Gene3D" id="3.30.470.10">
    <property type="match status" value="1"/>
</dbReference>
<dbReference type="GO" id="GO:0009098">
    <property type="term" value="P:L-leucine biosynthetic process"/>
    <property type="evidence" value="ECO:0007669"/>
    <property type="project" value="UniProtKB-UniPathway"/>
</dbReference>
<dbReference type="UniPathway" id="UPA00047">
    <property type="reaction ID" value="UER00058"/>
</dbReference>
<dbReference type="Pfam" id="PF01063">
    <property type="entry name" value="Aminotran_4"/>
    <property type="match status" value="1"/>
</dbReference>
<dbReference type="OrthoDB" id="9805628at2"/>
<keyword evidence="11 17" id="KW-0100">Branched-chain amino acid biosynthesis</keyword>
<comment type="pathway">
    <text evidence="5 17">Amino-acid biosynthesis; L-leucine biosynthesis; L-leucine from 3-methyl-2-oxobutanoate: step 4/4.</text>
</comment>
<dbReference type="InterPro" id="IPR001544">
    <property type="entry name" value="Aminotrans_IV"/>
</dbReference>
<dbReference type="EC" id="2.6.1.42" evidence="17"/>
<dbReference type="InterPro" id="IPR036038">
    <property type="entry name" value="Aminotransferase-like"/>
</dbReference>
<dbReference type="GO" id="GO:0052655">
    <property type="term" value="F:L-valine-2-oxoglutarate transaminase activity"/>
    <property type="evidence" value="ECO:0007669"/>
    <property type="project" value="RHEA"/>
</dbReference>
<dbReference type="InterPro" id="IPR018300">
    <property type="entry name" value="Aminotrans_IV_CS"/>
</dbReference>
<comment type="pathway">
    <text evidence="3 17">Amino-acid biosynthesis; L-isoleucine biosynthesis; L-isoleucine from 2-oxobutanoate: step 4/4.</text>
</comment>
<evidence type="ECO:0000256" key="16">
    <source>
        <dbReference type="RuleBase" id="RU004516"/>
    </source>
</evidence>
<dbReference type="PROSITE" id="PS00770">
    <property type="entry name" value="AA_TRANSFER_CLASS_4"/>
    <property type="match status" value="1"/>
</dbReference>
<dbReference type="CDD" id="cd01558">
    <property type="entry name" value="D-AAT_like"/>
    <property type="match status" value="1"/>
</dbReference>
<evidence type="ECO:0000256" key="14">
    <source>
        <dbReference type="ARBA" id="ARBA00049229"/>
    </source>
</evidence>
<evidence type="ECO:0000256" key="6">
    <source>
        <dbReference type="ARBA" id="ARBA00009320"/>
    </source>
</evidence>
<evidence type="ECO:0000256" key="7">
    <source>
        <dbReference type="ARBA" id="ARBA00022576"/>
    </source>
</evidence>
<protein>
    <recommendedName>
        <fullName evidence="17">Branched-chain-amino-acid aminotransferase</fullName>
        <shortName evidence="17">BCAT</shortName>
        <ecNumber evidence="17">2.6.1.42</ecNumber>
    </recommendedName>
</protein>
<dbReference type="InterPro" id="IPR043131">
    <property type="entry name" value="BCAT-like_N"/>
</dbReference>
<comment type="pathway">
    <text evidence="4 17">Amino-acid biosynthesis; L-valine biosynthesis; L-valine from pyruvate: step 4/4.</text>
</comment>
<gene>
    <name evidence="17" type="primary">ilvE</name>
    <name evidence="18" type="ORF">A6M21_09545</name>
</gene>
<proteinExistence type="inferred from homology"/>
<evidence type="ECO:0000256" key="13">
    <source>
        <dbReference type="ARBA" id="ARBA00048798"/>
    </source>
</evidence>
<evidence type="ECO:0000256" key="10">
    <source>
        <dbReference type="ARBA" id="ARBA00022898"/>
    </source>
</evidence>
<dbReference type="FunFam" id="3.20.10.10:FF:000002">
    <property type="entry name" value="D-alanine aminotransferase"/>
    <property type="match status" value="1"/>
</dbReference>
<accession>A0A1B7LFI3</accession>
<sequence>MGLIIYLNGQYVPEEQAVVSVFDHGLLYGDGIFEGIRAYYNHVFKLEEHLVRLYESARSLGLNIPISKAEMEEVVLETCRRNNLKDAYIRLVVTRGRGDLGLDPRNCPTPTIFCIAASIQLYPDELYERGMELVTVPTRRNLTEASNPQIKSLNYLNNIFAKMEASLMGAPEGLLLNQEGYVAEATGDNIFIIKNGVLITPPPFAGILVGVTRNTIMQIAREKGMPVEEKLFTRHAIYTADECFLTGTAAEAIPVVKLDGREIGSGRPGEMTWELIRAFRELTKVDGPLIFKD</sequence>
<dbReference type="PANTHER" id="PTHR42743">
    <property type="entry name" value="AMINO-ACID AMINOTRANSFERASE"/>
    <property type="match status" value="1"/>
</dbReference>
<dbReference type="InterPro" id="IPR005785">
    <property type="entry name" value="B_amino_transI"/>
</dbReference>
<dbReference type="GO" id="GO:0009099">
    <property type="term" value="P:L-valine biosynthetic process"/>
    <property type="evidence" value="ECO:0007669"/>
    <property type="project" value="UniProtKB-UniPathway"/>
</dbReference>
<evidence type="ECO:0000256" key="17">
    <source>
        <dbReference type="RuleBase" id="RU364094"/>
    </source>
</evidence>
<evidence type="ECO:0000313" key="18">
    <source>
        <dbReference type="EMBL" id="OAT82374.1"/>
    </source>
</evidence>
<keyword evidence="10 16" id="KW-0663">Pyridoxal phosphate</keyword>
<comment type="function">
    <text evidence="2 17">Acts on leucine, isoleucine and valine.</text>
</comment>
<dbReference type="GO" id="GO:0052656">
    <property type="term" value="F:L-isoleucine-2-oxoglutarate transaminase activity"/>
    <property type="evidence" value="ECO:0007669"/>
    <property type="project" value="RHEA"/>
</dbReference>
<evidence type="ECO:0000256" key="11">
    <source>
        <dbReference type="ARBA" id="ARBA00023304"/>
    </source>
</evidence>
<dbReference type="Gene3D" id="3.20.10.10">
    <property type="entry name" value="D-amino Acid Aminotransferase, subunit A, domain 2"/>
    <property type="match status" value="1"/>
</dbReference>
<keyword evidence="9 17" id="KW-0808">Transferase</keyword>
<dbReference type="AlphaFoldDB" id="A0A1B7LFI3"/>
<evidence type="ECO:0000256" key="12">
    <source>
        <dbReference type="ARBA" id="ARBA00048212"/>
    </source>
</evidence>
<evidence type="ECO:0000256" key="15">
    <source>
        <dbReference type="RuleBase" id="RU004106"/>
    </source>
</evidence>
<keyword evidence="7 17" id="KW-0032">Aminotransferase</keyword>
<evidence type="ECO:0000256" key="2">
    <source>
        <dbReference type="ARBA" id="ARBA00003109"/>
    </source>
</evidence>
<evidence type="ECO:0000256" key="3">
    <source>
        <dbReference type="ARBA" id="ARBA00004824"/>
    </source>
</evidence>
<dbReference type="GO" id="GO:0052654">
    <property type="term" value="F:L-leucine-2-oxoglutarate transaminase activity"/>
    <property type="evidence" value="ECO:0007669"/>
    <property type="project" value="RHEA"/>
</dbReference>
<evidence type="ECO:0000256" key="5">
    <source>
        <dbReference type="ARBA" id="ARBA00005072"/>
    </source>
</evidence>
<comment type="catalytic activity">
    <reaction evidence="12 17">
        <text>L-valine + 2-oxoglutarate = 3-methyl-2-oxobutanoate + L-glutamate</text>
        <dbReference type="Rhea" id="RHEA:24813"/>
        <dbReference type="ChEBI" id="CHEBI:11851"/>
        <dbReference type="ChEBI" id="CHEBI:16810"/>
        <dbReference type="ChEBI" id="CHEBI:29985"/>
        <dbReference type="ChEBI" id="CHEBI:57762"/>
        <dbReference type="EC" id="2.6.1.42"/>
    </reaction>
</comment>
<dbReference type="GO" id="GO:0005829">
    <property type="term" value="C:cytosol"/>
    <property type="evidence" value="ECO:0007669"/>
    <property type="project" value="TreeGrafter"/>
</dbReference>
<evidence type="ECO:0000256" key="1">
    <source>
        <dbReference type="ARBA" id="ARBA00001933"/>
    </source>
</evidence>
<reference evidence="18 19" key="1">
    <citation type="submission" date="2016-04" db="EMBL/GenBank/DDBJ databases">
        <authorList>
            <person name="Evans L.H."/>
            <person name="Alamgir A."/>
            <person name="Owens N."/>
            <person name="Weber N.D."/>
            <person name="Virtaneva K."/>
            <person name="Barbian K."/>
            <person name="Babar A."/>
            <person name="Rosenke K."/>
        </authorList>
    </citation>
    <scope>NUCLEOTIDE SEQUENCE [LARGE SCALE GENOMIC DNA]</scope>
    <source>
        <strain evidence="18 19">LMa1</strain>
    </source>
</reference>
<comment type="caution">
    <text evidence="18">The sequence shown here is derived from an EMBL/GenBank/DDBJ whole genome shotgun (WGS) entry which is preliminary data.</text>
</comment>
<dbReference type="STRING" id="1838280.A6M21_09545"/>
<evidence type="ECO:0000256" key="9">
    <source>
        <dbReference type="ARBA" id="ARBA00022679"/>
    </source>
</evidence>
<dbReference type="InterPro" id="IPR050571">
    <property type="entry name" value="Class-IV_PLP-Dep_Aminotrnsfr"/>
</dbReference>
<dbReference type="Proteomes" id="UP000078532">
    <property type="component" value="Unassembled WGS sequence"/>
</dbReference>
<keyword evidence="19" id="KW-1185">Reference proteome</keyword>
<dbReference type="PANTHER" id="PTHR42743:SF11">
    <property type="entry name" value="AMINODEOXYCHORISMATE LYASE"/>
    <property type="match status" value="1"/>
</dbReference>
<dbReference type="SUPFAM" id="SSF56752">
    <property type="entry name" value="D-aminoacid aminotransferase-like PLP-dependent enzymes"/>
    <property type="match status" value="1"/>
</dbReference>
<dbReference type="UniPathway" id="UPA00049">
    <property type="reaction ID" value="UER00062"/>
</dbReference>
<evidence type="ECO:0000256" key="4">
    <source>
        <dbReference type="ARBA" id="ARBA00004931"/>
    </source>
</evidence>